<dbReference type="Gene3D" id="3.30.70.670">
    <property type="entry name" value="Formiminotransferase, C-terminal subdomain"/>
    <property type="match status" value="1"/>
</dbReference>
<keyword evidence="6" id="KW-1185">Reference proteome</keyword>
<dbReference type="SMART" id="SM01221">
    <property type="entry name" value="FTCD"/>
    <property type="match status" value="1"/>
</dbReference>
<dbReference type="PANTHER" id="PTHR12234">
    <property type="entry name" value="FORMIMINOTRANSFERASE-CYCLODEAMINASE"/>
    <property type="match status" value="1"/>
</dbReference>
<evidence type="ECO:0000259" key="4">
    <source>
        <dbReference type="SMART" id="SM01222"/>
    </source>
</evidence>
<dbReference type="AlphaFoldDB" id="A0A068NSA9"/>
<name>A0A068NSA9_FIMGI</name>
<keyword evidence="2 5" id="KW-0808">Transferase</keyword>
<evidence type="ECO:0000256" key="2">
    <source>
        <dbReference type="ARBA" id="ARBA00022679"/>
    </source>
</evidence>
<feature type="domain" description="Formiminotransferase N-terminal subdomain" evidence="4">
    <location>
        <begin position="1"/>
        <end position="175"/>
    </location>
</feature>
<dbReference type="InterPro" id="IPR022384">
    <property type="entry name" value="FormiminoTrfase_cat_dom_sf"/>
</dbReference>
<reference evidence="5 6" key="1">
    <citation type="journal article" date="2014" name="PLoS ONE">
        <title>The first complete genome sequence of the class fimbriimonadia in the phylum armatimonadetes.</title>
        <authorList>
            <person name="Hu Z.Y."/>
            <person name="Wang Y.Z."/>
            <person name="Im W.T."/>
            <person name="Wang S.Y."/>
            <person name="Zhao G.P."/>
            <person name="Zheng H.J."/>
            <person name="Quan Z.X."/>
        </authorList>
    </citation>
    <scope>NUCLEOTIDE SEQUENCE [LARGE SCALE GENOMIC DNA]</scope>
    <source>
        <strain evidence="5">Gsoil 348</strain>
    </source>
</reference>
<dbReference type="SUPFAM" id="SSF55116">
    <property type="entry name" value="Formiminotransferase domain of formiminotransferase-cyclodeaminase"/>
    <property type="match status" value="2"/>
</dbReference>
<dbReference type="GO" id="GO:0005542">
    <property type="term" value="F:folic acid binding"/>
    <property type="evidence" value="ECO:0007669"/>
    <property type="project" value="InterPro"/>
</dbReference>
<dbReference type="KEGG" id="fgi:OP10G_2267"/>
<dbReference type="PANTHER" id="PTHR12234:SF1">
    <property type="entry name" value="FORMIMINOTRANSFERASE N-TERMINAL SUBDOMAIN-CONTAINING PROTEIN"/>
    <property type="match status" value="1"/>
</dbReference>
<dbReference type="RefSeq" id="WP_025225803.1">
    <property type="nucleotide sequence ID" value="NZ_CP007139.1"/>
</dbReference>
<dbReference type="SMART" id="SM01222">
    <property type="entry name" value="FTCD_N"/>
    <property type="match status" value="1"/>
</dbReference>
<dbReference type="EC" id="2.1.2.5" evidence="1"/>
<dbReference type="Pfam" id="PF02971">
    <property type="entry name" value="FTCD"/>
    <property type="match status" value="1"/>
</dbReference>
<evidence type="ECO:0000313" key="6">
    <source>
        <dbReference type="Proteomes" id="UP000027982"/>
    </source>
</evidence>
<dbReference type="eggNOG" id="COG3643">
    <property type="taxonomic scope" value="Bacteria"/>
</dbReference>
<dbReference type="InterPro" id="IPR037064">
    <property type="entry name" value="Formiminotransferase_N_sf"/>
</dbReference>
<dbReference type="OrthoDB" id="9773217at2"/>
<feature type="domain" description="Formiminotransferase C-terminal subdomain" evidence="3">
    <location>
        <begin position="176"/>
        <end position="287"/>
    </location>
</feature>
<dbReference type="InterPro" id="IPR051623">
    <property type="entry name" value="FTCD"/>
</dbReference>
<evidence type="ECO:0000259" key="3">
    <source>
        <dbReference type="SMART" id="SM01221"/>
    </source>
</evidence>
<dbReference type="GO" id="GO:0030409">
    <property type="term" value="F:glutamate formimidoyltransferase activity"/>
    <property type="evidence" value="ECO:0007669"/>
    <property type="project" value="UniProtKB-EC"/>
</dbReference>
<organism evidence="5 6">
    <name type="scientific">Fimbriimonas ginsengisoli Gsoil 348</name>
    <dbReference type="NCBI Taxonomy" id="661478"/>
    <lineage>
        <taxon>Bacteria</taxon>
        <taxon>Bacillati</taxon>
        <taxon>Armatimonadota</taxon>
        <taxon>Fimbriimonadia</taxon>
        <taxon>Fimbriimonadales</taxon>
        <taxon>Fimbriimonadaceae</taxon>
        <taxon>Fimbriimonas</taxon>
    </lineage>
</organism>
<proteinExistence type="predicted"/>
<accession>A0A068NSA9</accession>
<protein>
    <recommendedName>
        <fullName evidence="1">glutamate formimidoyltransferase</fullName>
        <ecNumber evidence="1">2.1.2.5</ecNumber>
    </recommendedName>
</protein>
<sequence length="287" mass="31429">MRVLTVPNWSFGRGPSLLGSFQEELSTADVRVHYTVSDVDHNRTVTAFSGDVAAVESTLLRLCDLAFGWIDMRDHVGVHPRVGALDVCPFVPLEPGDHAVRESLALAERVAARIGGGYGVPVFLYEKSERGRHEADLPALRRGGFEALRDRELRPDFGPSHAHPKLGVTVLGVRDFLIAFNVDLATDNLAVAKEIAKEIRNYRADGDPRFLGVRALGFPLASRGLTQVSMNLTLPDLTPIDPIVDWVETRAAEEGVLVAGTELVGVIRESDLRNATELQVRPEQVLK</sequence>
<dbReference type="InterPro" id="IPR013802">
    <property type="entry name" value="Formiminotransferase_C"/>
</dbReference>
<dbReference type="EMBL" id="CP007139">
    <property type="protein sequence ID" value="AIE85635.1"/>
    <property type="molecule type" value="Genomic_DNA"/>
</dbReference>
<evidence type="ECO:0000256" key="1">
    <source>
        <dbReference type="ARBA" id="ARBA00012252"/>
    </source>
</evidence>
<dbReference type="InterPro" id="IPR037070">
    <property type="entry name" value="Formiminotransferase_C_sf"/>
</dbReference>
<gene>
    <name evidence="5" type="ORF">OP10G_2267</name>
</gene>
<dbReference type="Pfam" id="PF07837">
    <property type="entry name" value="FTCD_N"/>
    <property type="match status" value="1"/>
</dbReference>
<evidence type="ECO:0000313" key="5">
    <source>
        <dbReference type="EMBL" id="AIE85635.1"/>
    </source>
</evidence>
<dbReference type="Gene3D" id="3.30.990.10">
    <property type="entry name" value="Formiminotransferase, N-terminal subdomain"/>
    <property type="match status" value="1"/>
</dbReference>
<dbReference type="Proteomes" id="UP000027982">
    <property type="component" value="Chromosome"/>
</dbReference>
<dbReference type="STRING" id="661478.OP10G_2267"/>
<dbReference type="HOGENOM" id="CLU_040037_0_0_0"/>
<dbReference type="InterPro" id="IPR012886">
    <property type="entry name" value="Formiminotransferase_N"/>
</dbReference>